<organism evidence="3 4">
    <name type="scientific">Limnofasciculus baicalensis BBK-W-15</name>
    <dbReference type="NCBI Taxonomy" id="2699891"/>
    <lineage>
        <taxon>Bacteria</taxon>
        <taxon>Bacillati</taxon>
        <taxon>Cyanobacteriota</taxon>
        <taxon>Cyanophyceae</taxon>
        <taxon>Coleofasciculales</taxon>
        <taxon>Coleofasciculaceae</taxon>
        <taxon>Limnofasciculus</taxon>
        <taxon>Limnofasciculus baicalensis</taxon>
    </lineage>
</organism>
<keyword evidence="2" id="KW-0472">Membrane</keyword>
<feature type="transmembrane region" description="Helical" evidence="2">
    <location>
        <begin position="47"/>
        <end position="67"/>
    </location>
</feature>
<keyword evidence="2" id="KW-0812">Transmembrane</keyword>
<gene>
    <name evidence="3" type="ORF">NJ959_10505</name>
</gene>
<dbReference type="RefSeq" id="WP_254011679.1">
    <property type="nucleotide sequence ID" value="NZ_JAMZMM010000080.1"/>
</dbReference>
<accession>A0AAE3GQI4</accession>
<dbReference type="AlphaFoldDB" id="A0AAE3GQI4"/>
<reference evidence="3" key="1">
    <citation type="submission" date="2022-06" db="EMBL/GenBank/DDBJ databases">
        <title>New cyanobacteria of genus Symplocastrum in benthos of Lake Baikal.</title>
        <authorList>
            <person name="Sorokovikova E."/>
            <person name="Tikhonova I."/>
            <person name="Krasnopeev A."/>
            <person name="Evseev P."/>
            <person name="Gladkikh A."/>
            <person name="Belykh O."/>
        </authorList>
    </citation>
    <scope>NUCLEOTIDE SEQUENCE</scope>
    <source>
        <strain evidence="3">BBK-W-15</strain>
    </source>
</reference>
<keyword evidence="1" id="KW-0175">Coiled coil</keyword>
<evidence type="ECO:0000313" key="3">
    <source>
        <dbReference type="EMBL" id="MCP2728890.1"/>
    </source>
</evidence>
<evidence type="ECO:0000313" key="4">
    <source>
        <dbReference type="Proteomes" id="UP001204953"/>
    </source>
</evidence>
<sequence>MTSAYILIVAVLVMGGVLATLGDRIGTRVGKARLSLFKLRPRNTATVVTIITGSLISASTLGILFGLSESLRDGVFKLDDILKKLRQARGEIEMVNQQKTQGEKELATARSQQAQVEQRLNQTNRSFQQAQTQLKKVSNQASILRKEIQALLGERQKLIGEKNKLSKEKTQALQEKAQALQEKAQILQEKDKALQEKAQALQEKDKALQEKDRVIADISKRETFLKTEIQSLLGERQRLIQEQNQLIQDKDLVIAKIQEQEIVLKDAIAQRENRLQEIEVQLAQKETQIAERDQQRQELEKQFAFLQQQVDVLEQYYQDYQDLRQGSVALLRGQVLSFRVVRVVEPKVASAALDQLLREANRTAINIIRPSNSDPDEPLVQITENQANQFINQIKDGQDYVVRLLSAGNYVMGEKQIQVFADAVPNQVVFKSGDVLSSVAIDASTMTDAEIQQRLDQLLTVSQFRARRAGILGKIQIGDGNATPLIRFIEQVKKSNQPLDVTTVASQETYTAGPLEIKLVAIKNGQVIFSN</sequence>
<keyword evidence="4" id="KW-1185">Reference proteome</keyword>
<dbReference type="Pfam" id="PF11283">
    <property type="entry name" value="DUF3084"/>
    <property type="match status" value="1"/>
</dbReference>
<comment type="caution">
    <text evidence="3">The sequence shown here is derived from an EMBL/GenBank/DDBJ whole genome shotgun (WGS) entry which is preliminary data.</text>
</comment>
<keyword evidence="2" id="KW-1133">Transmembrane helix</keyword>
<dbReference type="InterPro" id="IPR021435">
    <property type="entry name" value="DUF3084"/>
</dbReference>
<dbReference type="Proteomes" id="UP001204953">
    <property type="component" value="Unassembled WGS sequence"/>
</dbReference>
<feature type="coiled-coil region" evidence="1">
    <location>
        <begin position="78"/>
        <end position="316"/>
    </location>
</feature>
<dbReference type="EMBL" id="JAMZMM010000080">
    <property type="protein sequence ID" value="MCP2728890.1"/>
    <property type="molecule type" value="Genomic_DNA"/>
</dbReference>
<evidence type="ECO:0000256" key="1">
    <source>
        <dbReference type="SAM" id="Coils"/>
    </source>
</evidence>
<protein>
    <submittedName>
        <fullName evidence="3">DUF3084 domain-containing protein</fullName>
    </submittedName>
</protein>
<feature type="transmembrane region" description="Helical" evidence="2">
    <location>
        <begin position="6"/>
        <end position="26"/>
    </location>
</feature>
<name>A0AAE3GQI4_9CYAN</name>
<proteinExistence type="predicted"/>
<evidence type="ECO:0000256" key="2">
    <source>
        <dbReference type="SAM" id="Phobius"/>
    </source>
</evidence>